<name>A0A194UNR6_CYTMA</name>
<feature type="compositionally biased region" description="Polar residues" evidence="1">
    <location>
        <begin position="103"/>
        <end position="117"/>
    </location>
</feature>
<dbReference type="EMBL" id="KN714668">
    <property type="protein sequence ID" value="KUI53315.1"/>
    <property type="molecule type" value="Genomic_DNA"/>
</dbReference>
<dbReference type="OrthoDB" id="6079484at2759"/>
<proteinExistence type="predicted"/>
<keyword evidence="3" id="KW-1185">Reference proteome</keyword>
<accession>A0A194UNR6</accession>
<evidence type="ECO:0000313" key="2">
    <source>
        <dbReference type="EMBL" id="KUI53315.1"/>
    </source>
</evidence>
<sequence length="117" mass="13028">MSASGGFYTYRCKYFYTHNCTNWVYTNNAPCPSCLSQGRENAEAPAPAQAWNSGARDIMVPSWQDGVFQQRIMEYVVTNPLNFQWNLRHKATQPLTSGARGSVLTTSGMPQKAQAQA</sequence>
<reference evidence="3" key="1">
    <citation type="submission" date="2014-12" db="EMBL/GenBank/DDBJ databases">
        <title>Genome Sequence of Valsa Canker Pathogens Uncovers a Specific Adaption of Colonization on Woody Bark.</title>
        <authorList>
            <person name="Yin Z."/>
            <person name="Liu H."/>
            <person name="Gao X."/>
            <person name="Li Z."/>
            <person name="Song N."/>
            <person name="Ke X."/>
            <person name="Dai Q."/>
            <person name="Wu Y."/>
            <person name="Sun Y."/>
            <person name="Xu J.-R."/>
            <person name="Kang Z.K."/>
            <person name="Wang L."/>
            <person name="Huang L."/>
        </authorList>
    </citation>
    <scope>NUCLEOTIDE SEQUENCE [LARGE SCALE GENOMIC DNA]</scope>
    <source>
        <strain evidence="3">SXYL134</strain>
    </source>
</reference>
<organism evidence="2 3">
    <name type="scientific">Cytospora mali</name>
    <name type="common">Apple Valsa canker fungus</name>
    <name type="synonym">Valsa mali</name>
    <dbReference type="NCBI Taxonomy" id="578113"/>
    <lineage>
        <taxon>Eukaryota</taxon>
        <taxon>Fungi</taxon>
        <taxon>Dikarya</taxon>
        <taxon>Ascomycota</taxon>
        <taxon>Pezizomycotina</taxon>
        <taxon>Sordariomycetes</taxon>
        <taxon>Sordariomycetidae</taxon>
        <taxon>Diaporthales</taxon>
        <taxon>Cytosporaceae</taxon>
        <taxon>Cytospora</taxon>
    </lineage>
</organism>
<dbReference type="AlphaFoldDB" id="A0A194UNR6"/>
<protein>
    <submittedName>
        <fullName evidence="2">Uncharacterized protein</fullName>
    </submittedName>
</protein>
<dbReference type="Proteomes" id="UP000078576">
    <property type="component" value="Unassembled WGS sequence"/>
</dbReference>
<evidence type="ECO:0000313" key="3">
    <source>
        <dbReference type="Proteomes" id="UP000078576"/>
    </source>
</evidence>
<gene>
    <name evidence="2" type="ORF">VP1G_00574</name>
</gene>
<evidence type="ECO:0000256" key="1">
    <source>
        <dbReference type="SAM" id="MobiDB-lite"/>
    </source>
</evidence>
<feature type="region of interest" description="Disordered" evidence="1">
    <location>
        <begin position="97"/>
        <end position="117"/>
    </location>
</feature>